<dbReference type="Pfam" id="PF13248">
    <property type="entry name" value="Zn_ribbon_3"/>
    <property type="match status" value="1"/>
</dbReference>
<dbReference type="InterPro" id="IPR059113">
    <property type="entry name" value="Znf_ribbon"/>
</dbReference>
<keyword evidence="1" id="KW-0472">Membrane</keyword>
<gene>
    <name evidence="3" type="ORF">LMG3431_02275</name>
</gene>
<feature type="transmembrane region" description="Helical" evidence="1">
    <location>
        <begin position="30"/>
        <end position="49"/>
    </location>
</feature>
<organism evidence="3 4">
    <name type="scientific">Achromobacter pestifer</name>
    <dbReference type="NCBI Taxonomy" id="1353889"/>
    <lineage>
        <taxon>Bacteria</taxon>
        <taxon>Pseudomonadati</taxon>
        <taxon>Pseudomonadota</taxon>
        <taxon>Betaproteobacteria</taxon>
        <taxon>Burkholderiales</taxon>
        <taxon>Alcaligenaceae</taxon>
        <taxon>Achromobacter</taxon>
    </lineage>
</organism>
<evidence type="ECO:0000259" key="2">
    <source>
        <dbReference type="Pfam" id="PF13248"/>
    </source>
</evidence>
<keyword evidence="4" id="KW-1185">Reference proteome</keyword>
<sequence length="92" mass="10054">MLIYLIIPWIVLAMVVGVAASGRGRKGFGWTVLACLISPIVAGIFLMVIDDRSPHARQPVPATHVDCPECGERILRDARVCRYCGATVQQAY</sequence>
<dbReference type="Proteomes" id="UP000494108">
    <property type="component" value="Unassembled WGS sequence"/>
</dbReference>
<keyword evidence="1" id="KW-0812">Transmembrane</keyword>
<proteinExistence type="predicted"/>
<reference evidence="3 4" key="1">
    <citation type="submission" date="2020-04" db="EMBL/GenBank/DDBJ databases">
        <authorList>
            <person name="De Canck E."/>
        </authorList>
    </citation>
    <scope>NUCLEOTIDE SEQUENCE [LARGE SCALE GENOMIC DNA]</scope>
    <source>
        <strain evidence="3 4">LMG 3431</strain>
    </source>
</reference>
<accession>A0A6S6YWJ3</accession>
<dbReference type="AlphaFoldDB" id="A0A6S6YWJ3"/>
<dbReference type="RefSeq" id="WP_175174551.1">
    <property type="nucleotide sequence ID" value="NZ_CADIJX010000002.1"/>
</dbReference>
<evidence type="ECO:0000256" key="1">
    <source>
        <dbReference type="SAM" id="Phobius"/>
    </source>
</evidence>
<feature type="domain" description="Putative zinc-ribbon" evidence="2">
    <location>
        <begin position="64"/>
        <end position="86"/>
    </location>
</feature>
<protein>
    <recommendedName>
        <fullName evidence="2">Putative zinc-ribbon domain-containing protein</fullName>
    </recommendedName>
</protein>
<keyword evidence="1" id="KW-1133">Transmembrane helix</keyword>
<evidence type="ECO:0000313" key="4">
    <source>
        <dbReference type="Proteomes" id="UP000494108"/>
    </source>
</evidence>
<name>A0A6S6YWJ3_9BURK</name>
<evidence type="ECO:0000313" key="3">
    <source>
        <dbReference type="EMBL" id="CAB3642918.1"/>
    </source>
</evidence>
<dbReference type="EMBL" id="CADIJX010000002">
    <property type="protein sequence ID" value="CAB3642918.1"/>
    <property type="molecule type" value="Genomic_DNA"/>
</dbReference>